<dbReference type="InterPro" id="IPR052531">
    <property type="entry name" value="CarD-like_regulator"/>
</dbReference>
<gene>
    <name evidence="2" type="ORF">B9N56_06320</name>
    <name evidence="3" type="ORF">FOC70_08860</name>
</gene>
<dbReference type="InterPro" id="IPR036101">
    <property type="entry name" value="CarD-like/TRCF_RID_sf"/>
</dbReference>
<proteinExistence type="predicted"/>
<dbReference type="Gene3D" id="2.40.10.170">
    <property type="match status" value="1"/>
</dbReference>
<dbReference type="InterPro" id="IPR048792">
    <property type="entry name" value="CarD_C"/>
</dbReference>
<dbReference type="GO" id="GO:0009303">
    <property type="term" value="P:rRNA transcription"/>
    <property type="evidence" value="ECO:0007669"/>
    <property type="project" value="TreeGrafter"/>
</dbReference>
<feature type="domain" description="CarD-like/TRCF RNAP-interacting" evidence="1">
    <location>
        <begin position="1"/>
        <end position="111"/>
    </location>
</feature>
<dbReference type="RefSeq" id="WP_002842429.1">
    <property type="nucleotide sequence ID" value="NZ_CABKMR010000001.1"/>
</dbReference>
<dbReference type="Proteomes" id="UP000215361">
    <property type="component" value="Unassembled WGS sequence"/>
</dbReference>
<reference evidence="4" key="2">
    <citation type="submission" date="2017-04" db="EMBL/GenBank/DDBJ databases">
        <title>Finegoldia magna isolated from orthopedic joint implant-associated infections.</title>
        <authorList>
            <person name="Bjorklund S."/>
            <person name="Bruggemann H."/>
            <person name="Jensen A."/>
            <person name="Hellmark B."/>
            <person name="Soderquist B."/>
        </authorList>
    </citation>
    <scope>NUCLEOTIDE SEQUENCE [LARGE SCALE GENOMIC DNA]</scope>
    <source>
        <strain evidence="4">08T492</strain>
    </source>
</reference>
<evidence type="ECO:0000313" key="3">
    <source>
        <dbReference type="EMBL" id="QKH80452.1"/>
    </source>
</evidence>
<dbReference type="EMBL" id="CP054000">
    <property type="protein sequence ID" value="QKH80452.1"/>
    <property type="molecule type" value="Genomic_DNA"/>
</dbReference>
<reference evidence="3 5" key="3">
    <citation type="submission" date="2020-05" db="EMBL/GenBank/DDBJ databases">
        <title>FDA dAtabase for Regulatory Grade micrObial Sequences (FDA-ARGOS): Supporting development and validation of Infectious Disease Dx tests.</title>
        <authorList>
            <person name="Pederson C."/>
            <person name="Tallon L."/>
            <person name="Sadzewicz L."/>
            <person name="Zhao X."/>
            <person name="Vavikolanu K."/>
            <person name="Mehta A."/>
            <person name="Aluvathingal J."/>
            <person name="Nadendla S."/>
            <person name="Myers T."/>
            <person name="Yan Y."/>
            <person name="Sichtig H."/>
        </authorList>
    </citation>
    <scope>NUCLEOTIDE SEQUENCE [LARGE SCALE GENOMIC DNA]</scope>
    <source>
        <strain evidence="3 5">FDAARGOS_764</strain>
    </source>
</reference>
<evidence type="ECO:0000313" key="4">
    <source>
        <dbReference type="Proteomes" id="UP000215361"/>
    </source>
</evidence>
<dbReference type="SUPFAM" id="SSF141259">
    <property type="entry name" value="CarD-like"/>
    <property type="match status" value="1"/>
</dbReference>
<dbReference type="PANTHER" id="PTHR38447">
    <property type="entry name" value="TRANSCRIPTION FACTOR YDEB-RELATED"/>
    <property type="match status" value="1"/>
</dbReference>
<evidence type="ECO:0000259" key="1">
    <source>
        <dbReference type="SMART" id="SM01058"/>
    </source>
</evidence>
<dbReference type="InterPro" id="IPR042215">
    <property type="entry name" value="CarD-like_C"/>
</dbReference>
<dbReference type="SMART" id="SM01058">
    <property type="entry name" value="CarD_TRCF"/>
    <property type="match status" value="1"/>
</dbReference>
<dbReference type="InterPro" id="IPR003711">
    <property type="entry name" value="CarD-like/TRCF_RID"/>
</dbReference>
<dbReference type="PANTHER" id="PTHR38447:SF1">
    <property type="entry name" value="RNA POLYMERASE-BINDING TRANSCRIPTION FACTOR CARD"/>
    <property type="match status" value="1"/>
</dbReference>
<dbReference type="Gene3D" id="1.20.58.1290">
    <property type="entry name" value="CarD-like, C-terminal domain"/>
    <property type="match status" value="1"/>
</dbReference>
<dbReference type="EMBL" id="NDYI01000017">
    <property type="protein sequence ID" value="OXZ37307.1"/>
    <property type="molecule type" value="Genomic_DNA"/>
</dbReference>
<evidence type="ECO:0000313" key="5">
    <source>
        <dbReference type="Proteomes" id="UP000502899"/>
    </source>
</evidence>
<dbReference type="Proteomes" id="UP000502899">
    <property type="component" value="Chromosome"/>
</dbReference>
<dbReference type="Pfam" id="PF02559">
    <property type="entry name" value="CarD_TRCF_RID"/>
    <property type="match status" value="1"/>
</dbReference>
<sequence length="160" mass="18277">MFKIGDKIVYPMHGAGIITEVQNKEVLGVKKDYFILKMPMGEMKISIPVDKINDMGIRFVAEEEIIHSLRDILKNQEVDFPSNWNQRYKENLEKLRIGDIKETAIVYKGLYELDSSKGLSMIEKKVLNTSRKMLISEIASGLNLKPSEAESMVNDLIDLD</sequence>
<organism evidence="2 4">
    <name type="scientific">Finegoldia magna</name>
    <name type="common">Peptostreptococcus magnus</name>
    <dbReference type="NCBI Taxonomy" id="1260"/>
    <lineage>
        <taxon>Bacteria</taxon>
        <taxon>Bacillati</taxon>
        <taxon>Bacillota</taxon>
        <taxon>Tissierellia</taxon>
        <taxon>Tissierellales</taxon>
        <taxon>Peptoniphilaceae</taxon>
        <taxon>Finegoldia</taxon>
    </lineage>
</organism>
<dbReference type="OMA" id="DMKVMIP"/>
<reference evidence="2" key="1">
    <citation type="journal article" date="2017" name="J. Clin. Microbiol.">
        <title>Finegoldia magna Isolated from Orthopedic Joint Implant-Associated Infections.</title>
        <authorList>
            <person name="Soderquist B."/>
            <person name="Bjorklund S."/>
            <person name="Hellmark B."/>
            <person name="Jensen A."/>
            <person name="Bruggemann H."/>
        </authorList>
    </citation>
    <scope>NUCLEOTIDE SEQUENCE</scope>
    <source>
        <strain evidence="2">08T492</strain>
    </source>
</reference>
<accession>A0A133N0L4</accession>
<name>A0A133N0L4_FINMA</name>
<dbReference type="AlphaFoldDB" id="A0A133N0L4"/>
<protein>
    <submittedName>
        <fullName evidence="2">CarD family transcriptional regulator</fullName>
    </submittedName>
</protein>
<evidence type="ECO:0000313" key="2">
    <source>
        <dbReference type="EMBL" id="OXZ37307.1"/>
    </source>
</evidence>
<dbReference type="Pfam" id="PF21095">
    <property type="entry name" value="CarD_C"/>
    <property type="match status" value="1"/>
</dbReference>